<evidence type="ECO:0000313" key="2">
    <source>
        <dbReference type="Proteomes" id="UP000218231"/>
    </source>
</evidence>
<dbReference type="Proteomes" id="UP000218231">
    <property type="component" value="Unassembled WGS sequence"/>
</dbReference>
<proteinExistence type="predicted"/>
<reference evidence="1 2" key="1">
    <citation type="journal article" date="2017" name="Curr. Biol.">
        <title>Genome architecture and evolution of a unichromosomal asexual nematode.</title>
        <authorList>
            <person name="Fradin H."/>
            <person name="Zegar C."/>
            <person name="Gutwein M."/>
            <person name="Lucas J."/>
            <person name="Kovtun M."/>
            <person name="Corcoran D."/>
            <person name="Baugh L.R."/>
            <person name="Kiontke K."/>
            <person name="Gunsalus K."/>
            <person name="Fitch D.H."/>
            <person name="Piano F."/>
        </authorList>
    </citation>
    <scope>NUCLEOTIDE SEQUENCE [LARGE SCALE GENOMIC DNA]</scope>
    <source>
        <strain evidence="1">PF1309</strain>
    </source>
</reference>
<gene>
    <name evidence="1" type="ORF">WR25_09649</name>
</gene>
<organism evidence="1 2">
    <name type="scientific">Diploscapter pachys</name>
    <dbReference type="NCBI Taxonomy" id="2018661"/>
    <lineage>
        <taxon>Eukaryota</taxon>
        <taxon>Metazoa</taxon>
        <taxon>Ecdysozoa</taxon>
        <taxon>Nematoda</taxon>
        <taxon>Chromadorea</taxon>
        <taxon>Rhabditida</taxon>
        <taxon>Rhabditina</taxon>
        <taxon>Rhabditomorpha</taxon>
        <taxon>Rhabditoidea</taxon>
        <taxon>Rhabditidae</taxon>
        <taxon>Diploscapter</taxon>
    </lineage>
</organism>
<comment type="caution">
    <text evidence="1">The sequence shown here is derived from an EMBL/GenBank/DDBJ whole genome shotgun (WGS) entry which is preliminary data.</text>
</comment>
<evidence type="ECO:0000313" key="1">
    <source>
        <dbReference type="EMBL" id="PAV56831.1"/>
    </source>
</evidence>
<sequence length="83" mass="9086">MDQFQLHRCVDCNGVPLGVKHCQVTCANPNARSAYFWNYPSPPNTNCQAAPGPFPELIVVVCQPDGTFQYLGDTIGAFICQIP</sequence>
<protein>
    <submittedName>
        <fullName evidence="1">Uncharacterized protein</fullName>
    </submittedName>
</protein>
<keyword evidence="2" id="KW-1185">Reference proteome</keyword>
<dbReference type="AlphaFoldDB" id="A0A2A2J588"/>
<accession>A0A2A2J588</accession>
<name>A0A2A2J588_9BILA</name>
<dbReference type="EMBL" id="LIAE01010678">
    <property type="protein sequence ID" value="PAV56831.1"/>
    <property type="molecule type" value="Genomic_DNA"/>
</dbReference>